<accession>A0A8S5PTK2</accession>
<evidence type="ECO:0000313" key="1">
    <source>
        <dbReference type="EMBL" id="DAE09841.1"/>
    </source>
</evidence>
<sequence>MNKKVVTLDEFWKMSEEERLENIQYLSKEDLFKVRVGMPMSGEVIATFELSAEEKDKARESLERMINYFSPQK</sequence>
<reference evidence="1" key="1">
    <citation type="journal article" date="2021" name="Proc. Natl. Acad. Sci. U.S.A.">
        <title>A Catalog of Tens of Thousands of Viruses from Human Metagenomes Reveals Hidden Associations with Chronic Diseases.</title>
        <authorList>
            <person name="Tisza M.J."/>
            <person name="Buck C.B."/>
        </authorList>
    </citation>
    <scope>NUCLEOTIDE SEQUENCE</scope>
    <source>
        <strain evidence="1">Ctdjo3</strain>
    </source>
</reference>
<protein>
    <submittedName>
        <fullName evidence="1">Uncharacterized protein</fullName>
    </submittedName>
</protein>
<organism evidence="1">
    <name type="scientific">Siphoviridae sp. ctdjo3</name>
    <dbReference type="NCBI Taxonomy" id="2825583"/>
    <lineage>
        <taxon>Viruses</taxon>
        <taxon>Duplodnaviria</taxon>
        <taxon>Heunggongvirae</taxon>
        <taxon>Uroviricota</taxon>
        <taxon>Caudoviricetes</taxon>
    </lineage>
</organism>
<dbReference type="EMBL" id="BK015495">
    <property type="protein sequence ID" value="DAE09841.1"/>
    <property type="molecule type" value="Genomic_DNA"/>
</dbReference>
<name>A0A8S5PTK2_9CAUD</name>
<proteinExistence type="predicted"/>